<feature type="compositionally biased region" description="Basic and acidic residues" evidence="1">
    <location>
        <begin position="70"/>
        <end position="84"/>
    </location>
</feature>
<keyword evidence="3" id="KW-1185">Reference proteome</keyword>
<dbReference type="AlphaFoldDB" id="A0A5B7IRE4"/>
<sequence length="151" mass="17263">MLKANNIAEVKVPQVPDSAKLYPNMSINSIEKDNQEDPNTDEESSNGNTIIDIENNNDSKDEEETEDEDEKIKKTEKEKTENISEKNSVTPHHSLRNQTSTRNKANSNKHSYTTELFLKELSNTQITQSALPNTKQTDHTTKKHPKTRRKN</sequence>
<feature type="compositionally biased region" description="Polar residues" evidence="1">
    <location>
        <begin position="96"/>
        <end position="114"/>
    </location>
</feature>
<dbReference type="Proteomes" id="UP000324222">
    <property type="component" value="Unassembled WGS sequence"/>
</dbReference>
<organism evidence="2 3">
    <name type="scientific">Portunus trituberculatus</name>
    <name type="common">Swimming crab</name>
    <name type="synonym">Neptunus trituberculatus</name>
    <dbReference type="NCBI Taxonomy" id="210409"/>
    <lineage>
        <taxon>Eukaryota</taxon>
        <taxon>Metazoa</taxon>
        <taxon>Ecdysozoa</taxon>
        <taxon>Arthropoda</taxon>
        <taxon>Crustacea</taxon>
        <taxon>Multicrustacea</taxon>
        <taxon>Malacostraca</taxon>
        <taxon>Eumalacostraca</taxon>
        <taxon>Eucarida</taxon>
        <taxon>Decapoda</taxon>
        <taxon>Pleocyemata</taxon>
        <taxon>Brachyura</taxon>
        <taxon>Eubrachyura</taxon>
        <taxon>Portunoidea</taxon>
        <taxon>Portunidae</taxon>
        <taxon>Portuninae</taxon>
        <taxon>Portunus</taxon>
    </lineage>
</organism>
<evidence type="ECO:0000313" key="2">
    <source>
        <dbReference type="EMBL" id="MPC84157.1"/>
    </source>
</evidence>
<protein>
    <submittedName>
        <fullName evidence="2">Uncharacterized protein</fullName>
    </submittedName>
</protein>
<feature type="region of interest" description="Disordered" evidence="1">
    <location>
        <begin position="1"/>
        <end position="151"/>
    </location>
</feature>
<evidence type="ECO:0000313" key="3">
    <source>
        <dbReference type="Proteomes" id="UP000324222"/>
    </source>
</evidence>
<comment type="caution">
    <text evidence="2">The sequence shown here is derived from an EMBL/GenBank/DDBJ whole genome shotgun (WGS) entry which is preliminary data.</text>
</comment>
<proteinExistence type="predicted"/>
<evidence type="ECO:0000256" key="1">
    <source>
        <dbReference type="SAM" id="MobiDB-lite"/>
    </source>
</evidence>
<feature type="compositionally biased region" description="Basic residues" evidence="1">
    <location>
        <begin position="141"/>
        <end position="151"/>
    </location>
</feature>
<dbReference type="EMBL" id="VSRR010064600">
    <property type="protein sequence ID" value="MPC84157.1"/>
    <property type="molecule type" value="Genomic_DNA"/>
</dbReference>
<reference evidence="2 3" key="1">
    <citation type="submission" date="2019-05" db="EMBL/GenBank/DDBJ databases">
        <title>Another draft genome of Portunus trituberculatus and its Hox gene families provides insights of decapod evolution.</title>
        <authorList>
            <person name="Jeong J.-H."/>
            <person name="Song I."/>
            <person name="Kim S."/>
            <person name="Choi T."/>
            <person name="Kim D."/>
            <person name="Ryu S."/>
            <person name="Kim W."/>
        </authorList>
    </citation>
    <scope>NUCLEOTIDE SEQUENCE [LARGE SCALE GENOMIC DNA]</scope>
    <source>
        <tissue evidence="2">Muscle</tissue>
    </source>
</reference>
<feature type="compositionally biased region" description="Acidic residues" evidence="1">
    <location>
        <begin position="60"/>
        <end position="69"/>
    </location>
</feature>
<name>A0A5B7IRE4_PORTR</name>
<gene>
    <name evidence="2" type="ORF">E2C01_078885</name>
</gene>
<accession>A0A5B7IRE4</accession>
<feature type="compositionally biased region" description="Polar residues" evidence="1">
    <location>
        <begin position="121"/>
        <end position="133"/>
    </location>
</feature>